<dbReference type="InterPro" id="IPR036291">
    <property type="entry name" value="NAD(P)-bd_dom_sf"/>
</dbReference>
<dbReference type="PATRIC" id="fig|348824.6.peg.5347"/>
<proteinExistence type="predicted"/>
<evidence type="ECO:0000313" key="2">
    <source>
        <dbReference type="Proteomes" id="UP000019443"/>
    </source>
</evidence>
<dbReference type="InterPro" id="IPR002347">
    <property type="entry name" value="SDR_fam"/>
</dbReference>
<accession>W6S4C0</accession>
<geneLocation type="plasmid" evidence="1 2">
    <name>pLPU83c</name>
</geneLocation>
<keyword evidence="1" id="KW-0560">Oxidoreductase</keyword>
<reference evidence="1" key="1">
    <citation type="submission" date="2013-11" db="EMBL/GenBank/DDBJ databases">
        <title>Draft genome sequence of the broad-host-range Rhizobium sp. LPU83 strain, a member of the low-genetic diversity Oregon-like Rhizobium sp. group.</title>
        <authorList>
            <person name="Wibberg D."/>
            <person name="Puehler A."/>
            <person name="Schlueter A."/>
        </authorList>
    </citation>
    <scope>NUCLEOTIDE SEQUENCE [LARGE SCALE GENOMIC DNA]</scope>
    <source>
        <strain evidence="1">LPU83</strain>
        <plasmid evidence="1">pLPU83c</plasmid>
    </source>
</reference>
<dbReference type="AlphaFoldDB" id="W6S4C0"/>
<dbReference type="Pfam" id="PF00106">
    <property type="entry name" value="adh_short"/>
    <property type="match status" value="1"/>
</dbReference>
<dbReference type="EC" id="1.-.-.-" evidence="1"/>
<sequence>MQRDSSITWRRIEKNSLNLAGLNVAVIGGTGGIGRSLAHDLAKQGADVLVVGQTFRDAETKNISFLKADLNLVIDAKRVADEMPAETLDLVLMTAGIMAGPKREVTAEGIERDLALSYSAATSSSTRSLHVLARVARNRT</sequence>
<keyword evidence="2" id="KW-1185">Reference proteome</keyword>
<protein>
    <submittedName>
        <fullName evidence="1">Oxidoreductase YKL107W</fullName>
        <ecNumber evidence="1">1.-.-.-</ecNumber>
    </submittedName>
</protein>
<dbReference type="Proteomes" id="UP000019443">
    <property type="component" value="Plasmid pLPU83c"/>
</dbReference>
<evidence type="ECO:0000313" key="1">
    <source>
        <dbReference type="EMBL" id="CDM61156.1"/>
    </source>
</evidence>
<dbReference type="EMBL" id="HG916854">
    <property type="protein sequence ID" value="CDM61156.1"/>
    <property type="molecule type" value="Genomic_DNA"/>
</dbReference>
<dbReference type="GO" id="GO:0016491">
    <property type="term" value="F:oxidoreductase activity"/>
    <property type="evidence" value="ECO:0007669"/>
    <property type="project" value="UniProtKB-KW"/>
</dbReference>
<dbReference type="SUPFAM" id="SSF51735">
    <property type="entry name" value="NAD(P)-binding Rossmann-fold domains"/>
    <property type="match status" value="1"/>
</dbReference>
<dbReference type="HOGENOM" id="CLU_1833610_0_0_5"/>
<dbReference type="RefSeq" id="WP_210163846.1">
    <property type="nucleotide sequence ID" value="NZ_ATTO01000110.1"/>
</dbReference>
<dbReference type="KEGG" id="rhl:LPU83_pLPU83c_0594"/>
<organism evidence="1 2">
    <name type="scientific">Rhizobium favelukesii</name>
    <dbReference type="NCBI Taxonomy" id="348824"/>
    <lineage>
        <taxon>Bacteria</taxon>
        <taxon>Pseudomonadati</taxon>
        <taxon>Pseudomonadota</taxon>
        <taxon>Alphaproteobacteria</taxon>
        <taxon>Hyphomicrobiales</taxon>
        <taxon>Rhizobiaceae</taxon>
        <taxon>Rhizobium/Agrobacterium group</taxon>
        <taxon>Rhizobium</taxon>
    </lineage>
</organism>
<dbReference type="Gene3D" id="3.40.50.720">
    <property type="entry name" value="NAD(P)-binding Rossmann-like Domain"/>
    <property type="match status" value="1"/>
</dbReference>
<gene>
    <name evidence="1" type="ORF">LPU83_pLPU83c_0594</name>
</gene>
<keyword evidence="1" id="KW-0614">Plasmid</keyword>
<name>W6S4C0_9HYPH</name>